<dbReference type="EMBL" id="CP157484">
    <property type="protein sequence ID" value="XBO40407.1"/>
    <property type="molecule type" value="Genomic_DNA"/>
</dbReference>
<dbReference type="AlphaFoldDB" id="A0AAU7JJN5"/>
<dbReference type="GO" id="GO:0008168">
    <property type="term" value="F:methyltransferase activity"/>
    <property type="evidence" value="ECO:0007669"/>
    <property type="project" value="UniProtKB-KW"/>
</dbReference>
<keyword evidence="1 3" id="KW-0808">Transferase</keyword>
<evidence type="ECO:0000313" key="3">
    <source>
        <dbReference type="EMBL" id="XBO40407.1"/>
    </source>
</evidence>
<evidence type="ECO:0000256" key="1">
    <source>
        <dbReference type="ARBA" id="ARBA00022679"/>
    </source>
</evidence>
<dbReference type="SUPFAM" id="SSF53335">
    <property type="entry name" value="S-adenosyl-L-methionine-dependent methyltransferases"/>
    <property type="match status" value="1"/>
</dbReference>
<keyword evidence="2" id="KW-0175">Coiled coil</keyword>
<protein>
    <submittedName>
        <fullName evidence="3">Class I SAM-dependent methyltransferase</fullName>
        <ecNumber evidence="3">2.1.-.-</ecNumber>
    </submittedName>
</protein>
<dbReference type="EC" id="2.1.-.-" evidence="3"/>
<feature type="coiled-coil region" evidence="2">
    <location>
        <begin position="231"/>
        <end position="265"/>
    </location>
</feature>
<sequence>MARPVRCAYAAEVAIDAGFAADLVASGLCASYSEQANAPGGLFGMDDLSAGGIDGIDGILRRVRAALGEEARPGQAEAPVRTRARHSPSAIPLIQPADQVDGLDPAQRVYRIEDFGGFDEETFLRQAYRIVLGREIDEVGRSYNLPALRAGHISRVRVLGALRRSAEGREHGVTIKWLLPATVLDRLAGLPGVGRFFAPLMPLLVKPATDRRLADLAVKHLELIAAVNASLTAVRKSLVEFETRLDEANREAAAARVQSKLAMDRSQAAIDQAQAAEASASRDAADARAGRRLLAEEARQLRTLSDALRAGPAGLERAKSALDSLDDHALDSLYLGFENRFRGPTEEIARRAQRYLPIFTQNAAVAAGGVVLDIGCGRGEWLTQLTRAGVGARGVDLNVAMVEEAQGLGHDVVAGDAIAYLEGLPEGSLGAVTGFHIVEHLSFPQLVRLFDGALRALMPGGAVMFETPNPENLVVGACTFHYDPTHNKPLPPDLLRFVAEARGYQAVRVIRADADCDLGQAESGFVPSDVNDWFRQPPDYALYAQKPDPADRLA</sequence>
<name>A0AAU7JJN5_9HYPH</name>
<dbReference type="InterPro" id="IPR029063">
    <property type="entry name" value="SAM-dependent_MTases_sf"/>
</dbReference>
<dbReference type="PANTHER" id="PTHR43861:SF3">
    <property type="entry name" value="PUTATIVE (AFU_ORTHOLOGUE AFUA_2G14390)-RELATED"/>
    <property type="match status" value="1"/>
</dbReference>
<accession>A0AAU7JJN5</accession>
<dbReference type="GO" id="GO:0032259">
    <property type="term" value="P:methylation"/>
    <property type="evidence" value="ECO:0007669"/>
    <property type="project" value="UniProtKB-KW"/>
</dbReference>
<reference evidence="3" key="1">
    <citation type="submission" date="2024-05" db="EMBL/GenBank/DDBJ databases">
        <authorList>
            <person name="Kim S."/>
            <person name="Heo J."/>
            <person name="Choi H."/>
            <person name="Choi Y."/>
            <person name="Kwon S.-W."/>
            <person name="Kim Y."/>
        </authorList>
    </citation>
    <scope>NUCLEOTIDE SEQUENCE</scope>
    <source>
        <strain evidence="3">KACC 23698</strain>
    </source>
</reference>
<dbReference type="Gene3D" id="3.40.50.150">
    <property type="entry name" value="Vaccinia Virus protein VP39"/>
    <property type="match status" value="1"/>
</dbReference>
<evidence type="ECO:0000256" key="2">
    <source>
        <dbReference type="SAM" id="Coils"/>
    </source>
</evidence>
<dbReference type="Pfam" id="PF13489">
    <property type="entry name" value="Methyltransf_23"/>
    <property type="match status" value="1"/>
</dbReference>
<organism evidence="3">
    <name type="scientific">Alsobacter sp. KACC 23698</name>
    <dbReference type="NCBI Taxonomy" id="3149229"/>
    <lineage>
        <taxon>Bacteria</taxon>
        <taxon>Pseudomonadati</taxon>
        <taxon>Pseudomonadota</taxon>
        <taxon>Alphaproteobacteria</taxon>
        <taxon>Hyphomicrobiales</taxon>
        <taxon>Alsobacteraceae</taxon>
        <taxon>Alsobacter</taxon>
    </lineage>
</organism>
<proteinExistence type="predicted"/>
<keyword evidence="3" id="KW-0489">Methyltransferase</keyword>
<dbReference type="RefSeq" id="WP_406857267.1">
    <property type="nucleotide sequence ID" value="NZ_CP157484.1"/>
</dbReference>
<dbReference type="PANTHER" id="PTHR43861">
    <property type="entry name" value="TRANS-ACONITATE 2-METHYLTRANSFERASE-RELATED"/>
    <property type="match status" value="1"/>
</dbReference>
<gene>
    <name evidence="3" type="ORF">ABEG18_06455</name>
</gene>